<reference evidence="1 2" key="1">
    <citation type="journal article" date="2013" name="PLoS Genet.">
        <title>Comparative genome structure, secondary metabolite, and effector coding capacity across Cochliobolus pathogens.</title>
        <authorList>
            <person name="Condon B.J."/>
            <person name="Leng Y."/>
            <person name="Wu D."/>
            <person name="Bushley K.E."/>
            <person name="Ohm R.A."/>
            <person name="Otillar R."/>
            <person name="Martin J."/>
            <person name="Schackwitz W."/>
            <person name="Grimwood J."/>
            <person name="MohdZainudin N."/>
            <person name="Xue C."/>
            <person name="Wang R."/>
            <person name="Manning V.A."/>
            <person name="Dhillon B."/>
            <person name="Tu Z.J."/>
            <person name="Steffenson B.J."/>
            <person name="Salamov A."/>
            <person name="Sun H."/>
            <person name="Lowry S."/>
            <person name="LaButti K."/>
            <person name="Han J."/>
            <person name="Copeland A."/>
            <person name="Lindquist E."/>
            <person name="Barry K."/>
            <person name="Schmutz J."/>
            <person name="Baker S.E."/>
            <person name="Ciuffetti L.M."/>
            <person name="Grigoriev I.V."/>
            <person name="Zhong S."/>
            <person name="Turgeon B.G."/>
        </authorList>
    </citation>
    <scope>NUCLEOTIDE SEQUENCE [LARGE SCALE GENOMIC DNA]</scope>
    <source>
        <strain evidence="1 2">ATCC 44560</strain>
    </source>
</reference>
<organism evidence="1 2">
    <name type="scientific">Bipolaris oryzae ATCC 44560</name>
    <dbReference type="NCBI Taxonomy" id="930090"/>
    <lineage>
        <taxon>Eukaryota</taxon>
        <taxon>Fungi</taxon>
        <taxon>Dikarya</taxon>
        <taxon>Ascomycota</taxon>
        <taxon>Pezizomycotina</taxon>
        <taxon>Dothideomycetes</taxon>
        <taxon>Pleosporomycetidae</taxon>
        <taxon>Pleosporales</taxon>
        <taxon>Pleosporineae</taxon>
        <taxon>Pleosporaceae</taxon>
        <taxon>Bipolaris</taxon>
    </lineage>
</organism>
<dbReference type="RefSeq" id="XP_007689663.1">
    <property type="nucleotide sequence ID" value="XM_007691473.1"/>
</dbReference>
<name>W6YWT0_COCMI</name>
<protein>
    <submittedName>
        <fullName evidence="1">Uncharacterized protein</fullName>
    </submittedName>
</protein>
<dbReference type="HOGENOM" id="CLU_1758489_0_0_1"/>
<dbReference type="KEGG" id="bor:COCMIDRAFT_99839"/>
<dbReference type="Proteomes" id="UP000054032">
    <property type="component" value="Unassembled WGS sequence"/>
</dbReference>
<dbReference type="GeneID" id="19129547"/>
<keyword evidence="2" id="KW-1185">Reference proteome</keyword>
<dbReference type="AlphaFoldDB" id="W6YWT0"/>
<proteinExistence type="predicted"/>
<dbReference type="EMBL" id="KI964018">
    <property type="protein sequence ID" value="EUC43842.1"/>
    <property type="molecule type" value="Genomic_DNA"/>
</dbReference>
<sequence length="148" mass="16419">MQVACCTNDPVAYAGIATPHSTCRPAKPPATSSSYYVASRRLLVEDSGFSSCYKKKSTPTPFLTINPVPLQILTICRLTLQLLSPSRFGDDTHTDHLSFANPFIGYCFIKCTSPPDLTSRRPSFINPPKSTFRLLQHCRVHSKFIGHD</sequence>
<evidence type="ECO:0000313" key="2">
    <source>
        <dbReference type="Proteomes" id="UP000054032"/>
    </source>
</evidence>
<accession>W6YWT0</accession>
<gene>
    <name evidence="1" type="ORF">COCMIDRAFT_99839</name>
</gene>
<evidence type="ECO:0000313" key="1">
    <source>
        <dbReference type="EMBL" id="EUC43842.1"/>
    </source>
</evidence>